<keyword evidence="3" id="KW-1185">Reference proteome</keyword>
<comment type="caution">
    <text evidence="2">The sequence shown here is derived from an EMBL/GenBank/DDBJ whole genome shotgun (WGS) entry which is preliminary data.</text>
</comment>
<protein>
    <submittedName>
        <fullName evidence="2">Uncharacterized protein</fullName>
    </submittedName>
</protein>
<organism evidence="2 3">
    <name type="scientific">Knoellia sinensis KCTC 19936</name>
    <dbReference type="NCBI Taxonomy" id="1385520"/>
    <lineage>
        <taxon>Bacteria</taxon>
        <taxon>Bacillati</taxon>
        <taxon>Actinomycetota</taxon>
        <taxon>Actinomycetes</taxon>
        <taxon>Micrococcales</taxon>
        <taxon>Intrasporangiaceae</taxon>
        <taxon>Knoellia</taxon>
    </lineage>
</organism>
<reference evidence="2 3" key="1">
    <citation type="submission" date="2013-08" db="EMBL/GenBank/DDBJ databases">
        <title>The genome sequence of Knoellia sinensis.</title>
        <authorList>
            <person name="Zhu W."/>
            <person name="Wang G."/>
        </authorList>
    </citation>
    <scope>NUCLEOTIDE SEQUENCE [LARGE SCALE GENOMIC DNA]</scope>
    <source>
        <strain evidence="2 3">KCTC 19936</strain>
    </source>
</reference>
<feature type="transmembrane region" description="Helical" evidence="1">
    <location>
        <begin position="84"/>
        <end position="105"/>
    </location>
</feature>
<dbReference type="AlphaFoldDB" id="A0A0A0J0S2"/>
<keyword evidence="1" id="KW-1133">Transmembrane helix</keyword>
<dbReference type="EMBL" id="AVPJ01000020">
    <property type="protein sequence ID" value="KGN30319.1"/>
    <property type="molecule type" value="Genomic_DNA"/>
</dbReference>
<feature type="transmembrane region" description="Helical" evidence="1">
    <location>
        <begin position="126"/>
        <end position="150"/>
    </location>
</feature>
<sequence length="151" mass="16448">MNGGAGVALVAVSVFAWAMYADWKYATNDRLARWLLPIVRRWGRRYGLAAFLLSLAGLALFGVAEVAGYFIARAMGDPRWSLLAVLPAMLAYAPVTFAMAPIDTLGFQQWRESLRKAGAGDSEQRWIARLGGLPALLGLSVMISALFPIFL</sequence>
<dbReference type="RefSeq" id="WP_035918829.1">
    <property type="nucleotide sequence ID" value="NZ_AVPJ01000020.1"/>
</dbReference>
<keyword evidence="1" id="KW-0472">Membrane</keyword>
<feature type="transmembrane region" description="Helical" evidence="1">
    <location>
        <begin position="46"/>
        <end position="72"/>
    </location>
</feature>
<name>A0A0A0J0S2_9MICO</name>
<dbReference type="eggNOG" id="ENOG503243Y">
    <property type="taxonomic scope" value="Bacteria"/>
</dbReference>
<evidence type="ECO:0000313" key="3">
    <source>
        <dbReference type="Proteomes" id="UP000030002"/>
    </source>
</evidence>
<feature type="transmembrane region" description="Helical" evidence="1">
    <location>
        <begin position="6"/>
        <end position="25"/>
    </location>
</feature>
<keyword evidence="1" id="KW-0812">Transmembrane</keyword>
<evidence type="ECO:0000313" key="2">
    <source>
        <dbReference type="EMBL" id="KGN30319.1"/>
    </source>
</evidence>
<dbReference type="OrthoDB" id="9856091at2"/>
<accession>A0A0A0J0S2</accession>
<proteinExistence type="predicted"/>
<evidence type="ECO:0000256" key="1">
    <source>
        <dbReference type="SAM" id="Phobius"/>
    </source>
</evidence>
<dbReference type="Proteomes" id="UP000030002">
    <property type="component" value="Unassembled WGS sequence"/>
</dbReference>
<gene>
    <name evidence="2" type="ORF">N802_09180</name>
</gene>